<protein>
    <submittedName>
        <fullName evidence="3">Type VI secretion protein IcmF C-terminal</fullName>
    </submittedName>
</protein>
<dbReference type="PANTHER" id="PTHR36153:SF1">
    <property type="entry name" value="TYPE VI SECRETION SYSTEM COMPONENT TSSM1"/>
    <property type="match status" value="1"/>
</dbReference>
<keyword evidence="2" id="KW-0812">Transmembrane</keyword>
<evidence type="ECO:0000313" key="3">
    <source>
        <dbReference type="EMBL" id="SEM09234.1"/>
    </source>
</evidence>
<feature type="transmembrane region" description="Helical" evidence="2">
    <location>
        <begin position="20"/>
        <end position="44"/>
    </location>
</feature>
<sequence>MDLLPWMTGSVRNFFSVDNWPYLLAAVAVLGVLILAALLVYYLIRKRRKARGENKPAESDIGKTAAKKAIPPSSLARIWKDFLKEIPWSIRPNILAYEHFIVFGEAGSGKSALIDNYTDWQGRARQFYPSYTTNPLLQIYLGSKVLIQEIPAALLDDTSEDVRRALLKLWKPLFRRHDPTVVIVLNGAEFQTDDPEYLEYLKQKAQMIRGKINLLGNIRKKPVKVRIVLTLMDQIEGFSEFSQFLTGNDIPLKLEFRSKTDFQDISERPDALEEKKIAEDRSKTNIKDLSGCLDPYEEHLTRALLSLPADQYLKAITFMRQGPKLFQDLSVFIKFLQNPDPLSLEPEVTQFYLTSQVEGEPSVLNPFAPSLTAREIKKIDPYFKHRVAAAAIGFAGLAFLGAAYFHGRSLVVERYRTLARVEAFPPARYDQKIHEILPSVYVQQHPLMNVFPDFFPEINREITNRCMDNIRRFYLLPGLDRLCAATTVKSPVAAGRIVTIRSIDQQYRGTIDEAQDKAVYLLALIYATRNNELGKLIRHNSASWSQILNLSKEMIEDYVHNNESSAGVSLAGKRISFSPSQGTVEDPRRWMVYFTEIGRLYRQPVLSRSEFERLQKETDQFLGMIQQLELYDLTVRLAELLRKEIPSDINLEMISHKESELRQEAIKNFLNFIKNSNISYPEVVERSGFTGLLENLKAMLAFKEPQGVSNLSFSFSLGGEAFSFSAQQWQDLLNRSRISLLLREFVNRHKNQDGLLFFPSDQEFGDLVMNASNDGRFLFIGHARVDGRFTKEAIEKRVRPMLTELPDVIARLPVSPEDKSYFSNFLFKEIDIYGRRYAQSFRKYYLEFDIKAGSPAALRFVLSQMVLPSSPLREVLVNMMDNTLIDPGKNEYMQAFVRNLAEFEFIRRLMGEQKGTFPELDRYKVLIEQMLADIQEQQEPAEKKDREDPYAQFKTRLSPLGRISFAIFNNEKDSYVNLVKLWLDSVAVPRGWQDIFLAPVWQAYFLGMGEIETEMAKTWKELWQTDIQPLYSKFPFSSSSGEEVSVDELRNATHPAGHFWQTYQAMFSPFCKEEGRRWKKKNGPYNVPKLPNNLLTALNAASQLSAVLWDKEGKERPLEFMVRPKPLPAVLPNEPTAALSYLQAGESVVFGFNQKPSWKKIKVNWQSPYWAAVGMEFTTRDKPVRIKRSIEIPSSNWAFYRLLQKAEGPQGAARPNGSDKGIQPAGSGYNPANGKKAGDFKTYSWVIRPPAIDGQGRSMMNVLFDIQNDPWAIFIVPR</sequence>
<name>A0A1H7VJN1_9BACT</name>
<proteinExistence type="predicted"/>
<dbReference type="Proteomes" id="UP000198744">
    <property type="component" value="Unassembled WGS sequence"/>
</dbReference>
<keyword evidence="2" id="KW-0472">Membrane</keyword>
<gene>
    <name evidence="3" type="ORF">SAMN04489760_10412</name>
</gene>
<dbReference type="InterPro" id="IPR053156">
    <property type="entry name" value="T6SS_TssM-like"/>
</dbReference>
<dbReference type="EMBL" id="FOBS01000004">
    <property type="protein sequence ID" value="SEM09234.1"/>
    <property type="molecule type" value="Genomic_DNA"/>
</dbReference>
<dbReference type="PANTHER" id="PTHR36153">
    <property type="entry name" value="INNER MEMBRANE PROTEIN-RELATED"/>
    <property type="match status" value="1"/>
</dbReference>
<organism evidence="3 4">
    <name type="scientific">Syntrophus gentianae</name>
    <dbReference type="NCBI Taxonomy" id="43775"/>
    <lineage>
        <taxon>Bacteria</taxon>
        <taxon>Pseudomonadati</taxon>
        <taxon>Thermodesulfobacteriota</taxon>
        <taxon>Syntrophia</taxon>
        <taxon>Syntrophales</taxon>
        <taxon>Syntrophaceae</taxon>
        <taxon>Syntrophus</taxon>
    </lineage>
</organism>
<evidence type="ECO:0000313" key="4">
    <source>
        <dbReference type="Proteomes" id="UP000198744"/>
    </source>
</evidence>
<accession>A0A1H7VJN1</accession>
<evidence type="ECO:0000256" key="1">
    <source>
        <dbReference type="SAM" id="MobiDB-lite"/>
    </source>
</evidence>
<keyword evidence="4" id="KW-1185">Reference proteome</keyword>
<dbReference type="AlphaFoldDB" id="A0A1H7VJN1"/>
<evidence type="ECO:0000256" key="2">
    <source>
        <dbReference type="SAM" id="Phobius"/>
    </source>
</evidence>
<dbReference type="RefSeq" id="WP_175476340.1">
    <property type="nucleotide sequence ID" value="NZ_FOBS01000004.1"/>
</dbReference>
<reference evidence="3 4" key="1">
    <citation type="submission" date="2016-10" db="EMBL/GenBank/DDBJ databases">
        <authorList>
            <person name="de Groot N.N."/>
        </authorList>
    </citation>
    <scope>NUCLEOTIDE SEQUENCE [LARGE SCALE GENOMIC DNA]</scope>
    <source>
        <strain evidence="3 4">DSM 8423</strain>
    </source>
</reference>
<feature type="region of interest" description="Disordered" evidence="1">
    <location>
        <begin position="1209"/>
        <end position="1233"/>
    </location>
</feature>
<keyword evidence="2" id="KW-1133">Transmembrane helix</keyword>
<dbReference type="STRING" id="43775.SAMN04489760_10412"/>
<dbReference type="CDD" id="cd12087">
    <property type="entry name" value="TM_EGFR-like"/>
    <property type="match status" value="1"/>
</dbReference>
<feature type="transmembrane region" description="Helical" evidence="2">
    <location>
        <begin position="387"/>
        <end position="407"/>
    </location>
</feature>